<organism evidence="2 3">
    <name type="scientific">Caenorhabditis nigoni</name>
    <dbReference type="NCBI Taxonomy" id="1611254"/>
    <lineage>
        <taxon>Eukaryota</taxon>
        <taxon>Metazoa</taxon>
        <taxon>Ecdysozoa</taxon>
        <taxon>Nematoda</taxon>
        <taxon>Chromadorea</taxon>
        <taxon>Rhabditida</taxon>
        <taxon>Rhabditina</taxon>
        <taxon>Rhabditomorpha</taxon>
        <taxon>Rhabditoidea</taxon>
        <taxon>Rhabditidae</taxon>
        <taxon>Peloderinae</taxon>
        <taxon>Caenorhabditis</taxon>
    </lineage>
</organism>
<dbReference type="SUPFAM" id="SSF54695">
    <property type="entry name" value="POZ domain"/>
    <property type="match status" value="1"/>
</dbReference>
<dbReference type="Gene3D" id="3.30.710.10">
    <property type="entry name" value="Potassium Channel Kv1.1, Chain A"/>
    <property type="match status" value="1"/>
</dbReference>
<reference evidence="3" key="1">
    <citation type="submission" date="2017-10" db="EMBL/GenBank/DDBJ databases">
        <title>Rapid genome shrinkage in a self-fertile nematode reveals novel sperm competition proteins.</title>
        <authorList>
            <person name="Yin D."/>
            <person name="Schwarz E.M."/>
            <person name="Thomas C.G."/>
            <person name="Felde R.L."/>
            <person name="Korf I.F."/>
            <person name="Cutter A.D."/>
            <person name="Schartner C.M."/>
            <person name="Ralston E.J."/>
            <person name="Meyer B.J."/>
            <person name="Haag E.S."/>
        </authorList>
    </citation>
    <scope>NUCLEOTIDE SEQUENCE [LARGE SCALE GENOMIC DNA]</scope>
    <source>
        <strain evidence="3">JU1422</strain>
    </source>
</reference>
<protein>
    <recommendedName>
        <fullName evidence="1">BTB domain-containing protein</fullName>
    </recommendedName>
</protein>
<name>A0A2G5VC65_9PELO</name>
<dbReference type="AlphaFoldDB" id="A0A2G5VC65"/>
<dbReference type="EMBL" id="PDUG01000002">
    <property type="protein sequence ID" value="PIC49271.1"/>
    <property type="molecule type" value="Genomic_DNA"/>
</dbReference>
<evidence type="ECO:0000313" key="3">
    <source>
        <dbReference type="Proteomes" id="UP000230233"/>
    </source>
</evidence>
<dbReference type="InterPro" id="IPR011333">
    <property type="entry name" value="SKP1/BTB/POZ_sf"/>
</dbReference>
<feature type="domain" description="BTB" evidence="1">
    <location>
        <begin position="143"/>
        <end position="202"/>
    </location>
</feature>
<sequence length="371" mass="42740">MSNNKEFSIFQVFDKLSNLNNGARTDGDAVKRFGVCWKIQLYKYSDGDVFPLLICENSEAGDWSINTTCDVTVGGKPFKTGVQFEFKQSKAILDPSYISRSLFSHYQIDGTAVIEYRVTINRMTGIEIPKVRKFDDDVAKESSDVVLMVENQQFHVNKMYLSLHSTYFKSLFSGNFEESGKSEIELKDIDSSVFHDFLEVLYREPSIDENNCFGILKLADMYDAKTAVRRCEDYLIKISQKSLHEKFEAATQYKLEELTEKCIFGMKTRIEICSVMPKDPNDTVSEILKLADFFDAKVVVRRCEEFLMNTSKESLKFKFPLAIKNKLAELKKKCFSEMTKSTNFKDLIPDDSTDFDTEVWKEFFSKAISFI</sequence>
<dbReference type="Pfam" id="PF00917">
    <property type="entry name" value="MATH"/>
    <property type="match status" value="1"/>
</dbReference>
<dbReference type="Proteomes" id="UP000230233">
    <property type="component" value="Chromosome II"/>
</dbReference>
<dbReference type="PANTHER" id="PTHR22743">
    <property type="entry name" value="MEPRIN/TRAF-LIKE MATH FAMILY-C.ELEGANS"/>
    <property type="match status" value="1"/>
</dbReference>
<evidence type="ECO:0000259" key="1">
    <source>
        <dbReference type="PROSITE" id="PS50097"/>
    </source>
</evidence>
<evidence type="ECO:0000313" key="2">
    <source>
        <dbReference type="EMBL" id="PIC49271.1"/>
    </source>
</evidence>
<comment type="caution">
    <text evidence="2">The sequence shown here is derived from an EMBL/GenBank/DDBJ whole genome shotgun (WGS) entry which is preliminary data.</text>
</comment>
<dbReference type="PANTHER" id="PTHR22743:SF165">
    <property type="entry name" value="BTB AND MATH DOMAIN CONTAINING-RELATED"/>
    <property type="match status" value="1"/>
</dbReference>
<proteinExistence type="predicted"/>
<dbReference type="CDD" id="cd18186">
    <property type="entry name" value="BTB_POZ_ZBTB_KLHL-like"/>
    <property type="match status" value="1"/>
</dbReference>
<accession>A0A2G5VC65</accession>
<dbReference type="InterPro" id="IPR002083">
    <property type="entry name" value="MATH/TRAF_dom"/>
</dbReference>
<dbReference type="SMART" id="SM00225">
    <property type="entry name" value="BTB"/>
    <property type="match status" value="1"/>
</dbReference>
<dbReference type="InterPro" id="IPR000210">
    <property type="entry name" value="BTB/POZ_dom"/>
</dbReference>
<keyword evidence="3" id="KW-1185">Reference proteome</keyword>
<gene>
    <name evidence="2" type="primary">Cnig_chr_II.g7929</name>
    <name evidence="2" type="ORF">B9Z55_007929</name>
</gene>
<dbReference type="Pfam" id="PF00651">
    <property type="entry name" value="BTB"/>
    <property type="match status" value="1"/>
</dbReference>
<dbReference type="PROSITE" id="PS50097">
    <property type="entry name" value="BTB"/>
    <property type="match status" value="1"/>
</dbReference>
<dbReference type="InterPro" id="IPR052664">
    <property type="entry name" value="BTB-MATH_domain_protein"/>
</dbReference>
<dbReference type="OrthoDB" id="6359816at2759"/>